<dbReference type="EMBL" id="JAPQKQ010000006">
    <property type="protein sequence ID" value="KAJ5193226.1"/>
    <property type="molecule type" value="Genomic_DNA"/>
</dbReference>
<reference evidence="1" key="1">
    <citation type="submission" date="2022-11" db="EMBL/GenBank/DDBJ databases">
        <authorList>
            <person name="Petersen C."/>
        </authorList>
    </citation>
    <scope>NUCLEOTIDE SEQUENCE</scope>
    <source>
        <strain evidence="1">IBT 20477</strain>
    </source>
</reference>
<sequence length="93" mass="10343">MGPLSQETAEEDILHGIMLLATAKEDLDESLNEERDRLASRIEDAKVLLGLHLCRIEDDLTREVLLKTFLLHLGPTDAPWMLAPLLARLATGV</sequence>
<proteinExistence type="predicted"/>
<dbReference type="AlphaFoldDB" id="A0A9W9M7Z8"/>
<reference evidence="1" key="2">
    <citation type="journal article" date="2023" name="IMA Fungus">
        <title>Comparative genomic study of the Penicillium genus elucidates a diverse pangenome and 15 lateral gene transfer events.</title>
        <authorList>
            <person name="Petersen C."/>
            <person name="Sorensen T."/>
            <person name="Nielsen M.R."/>
            <person name="Sondergaard T.E."/>
            <person name="Sorensen J.L."/>
            <person name="Fitzpatrick D.A."/>
            <person name="Frisvad J.C."/>
            <person name="Nielsen K.L."/>
        </authorList>
    </citation>
    <scope>NUCLEOTIDE SEQUENCE</scope>
    <source>
        <strain evidence="1">IBT 20477</strain>
    </source>
</reference>
<organism evidence="1 2">
    <name type="scientific">Penicillium cf. viridicatum</name>
    <dbReference type="NCBI Taxonomy" id="2972119"/>
    <lineage>
        <taxon>Eukaryota</taxon>
        <taxon>Fungi</taxon>
        <taxon>Dikarya</taxon>
        <taxon>Ascomycota</taxon>
        <taxon>Pezizomycotina</taxon>
        <taxon>Eurotiomycetes</taxon>
        <taxon>Eurotiomycetidae</taxon>
        <taxon>Eurotiales</taxon>
        <taxon>Aspergillaceae</taxon>
        <taxon>Penicillium</taxon>
    </lineage>
</organism>
<evidence type="ECO:0000313" key="1">
    <source>
        <dbReference type="EMBL" id="KAJ5193226.1"/>
    </source>
</evidence>
<gene>
    <name evidence="1" type="ORF">N7449_009368</name>
</gene>
<comment type="caution">
    <text evidence="1">The sequence shown here is derived from an EMBL/GenBank/DDBJ whole genome shotgun (WGS) entry which is preliminary data.</text>
</comment>
<name>A0A9W9M7Z8_9EURO</name>
<protein>
    <submittedName>
        <fullName evidence="1">Uncharacterized protein</fullName>
    </submittedName>
</protein>
<dbReference type="Proteomes" id="UP001150942">
    <property type="component" value="Unassembled WGS sequence"/>
</dbReference>
<accession>A0A9W9M7Z8</accession>
<dbReference type="OrthoDB" id="4360224at2759"/>
<evidence type="ECO:0000313" key="2">
    <source>
        <dbReference type="Proteomes" id="UP001150942"/>
    </source>
</evidence>
<keyword evidence="2" id="KW-1185">Reference proteome</keyword>